<keyword evidence="2" id="KW-1185">Reference proteome</keyword>
<accession>A0A4W3GU72</accession>
<reference evidence="2" key="2">
    <citation type="journal article" date="2007" name="PLoS Biol.">
        <title>Survey sequencing and comparative analysis of the elephant shark (Callorhinchus milii) genome.</title>
        <authorList>
            <person name="Venkatesh B."/>
            <person name="Kirkness E.F."/>
            <person name="Loh Y.H."/>
            <person name="Halpern A.L."/>
            <person name="Lee A.P."/>
            <person name="Johnson J."/>
            <person name="Dandona N."/>
            <person name="Viswanathan L.D."/>
            <person name="Tay A."/>
            <person name="Venter J.C."/>
            <person name="Strausberg R.L."/>
            <person name="Brenner S."/>
        </authorList>
    </citation>
    <scope>NUCLEOTIDE SEQUENCE [LARGE SCALE GENOMIC DNA]</scope>
</reference>
<reference evidence="1" key="4">
    <citation type="submission" date="2025-08" db="UniProtKB">
        <authorList>
            <consortium name="Ensembl"/>
        </authorList>
    </citation>
    <scope>IDENTIFICATION</scope>
</reference>
<evidence type="ECO:0000313" key="1">
    <source>
        <dbReference type="Ensembl" id="ENSCMIP00000006540.1"/>
    </source>
</evidence>
<organism evidence="1 2">
    <name type="scientific">Callorhinchus milii</name>
    <name type="common">Ghost shark</name>
    <dbReference type="NCBI Taxonomy" id="7868"/>
    <lineage>
        <taxon>Eukaryota</taxon>
        <taxon>Metazoa</taxon>
        <taxon>Chordata</taxon>
        <taxon>Craniata</taxon>
        <taxon>Vertebrata</taxon>
        <taxon>Chondrichthyes</taxon>
        <taxon>Holocephali</taxon>
        <taxon>Chimaeriformes</taxon>
        <taxon>Callorhinchidae</taxon>
        <taxon>Callorhinchus</taxon>
    </lineage>
</organism>
<dbReference type="Ensembl" id="ENSCMIT00000006751.1">
    <property type="protein sequence ID" value="ENSCMIP00000006540.1"/>
    <property type="gene ID" value="ENSCMIG00000003698.1"/>
</dbReference>
<dbReference type="AlphaFoldDB" id="A0A4W3GU72"/>
<name>A0A4W3GU72_CALMI</name>
<sequence length="235" mass="26060">MNSRDKQFITGSADGQLYAFVLLDGQPCRRVLHIDLHKEYQKYHCKVQRKVTLSEKPGIRGLNSSKNLKYSSSFLNNESESCAYIELPILRLYCCEHLLTSLLKHNSANAKNSCSSVWVGTINGLFSLNLGTGEIEATVQFEDHLGLSILTTGSCAIANGSRNQVLCLLSSMFGNDIALLEIHTQELAAVCLNYTNLTEGKEEILNVIARMNLFSSKVNSSRHSNSAVQTKNNRK</sequence>
<dbReference type="STRING" id="7868.ENSCMIP00000006540"/>
<dbReference type="PANTHER" id="PTHR44525:SF1">
    <property type="entry name" value="WD REPEAT-CONTAINING PROTEIN 27"/>
    <property type="match status" value="1"/>
</dbReference>
<proteinExistence type="predicted"/>
<reference evidence="2" key="3">
    <citation type="journal article" date="2014" name="Nature">
        <title>Elephant shark genome provides unique insights into gnathostome evolution.</title>
        <authorList>
            <consortium name="International Elephant Shark Genome Sequencing Consortium"/>
            <person name="Venkatesh B."/>
            <person name="Lee A.P."/>
            <person name="Ravi V."/>
            <person name="Maurya A.K."/>
            <person name="Lian M.M."/>
            <person name="Swann J.B."/>
            <person name="Ohta Y."/>
            <person name="Flajnik M.F."/>
            <person name="Sutoh Y."/>
            <person name="Kasahara M."/>
            <person name="Hoon S."/>
            <person name="Gangu V."/>
            <person name="Roy S.W."/>
            <person name="Irimia M."/>
            <person name="Korzh V."/>
            <person name="Kondrychyn I."/>
            <person name="Lim Z.W."/>
            <person name="Tay B.H."/>
            <person name="Tohari S."/>
            <person name="Kong K.W."/>
            <person name="Ho S."/>
            <person name="Lorente-Galdos B."/>
            <person name="Quilez J."/>
            <person name="Marques-Bonet T."/>
            <person name="Raney B.J."/>
            <person name="Ingham P.W."/>
            <person name="Tay A."/>
            <person name="Hillier L.W."/>
            <person name="Minx P."/>
            <person name="Boehm T."/>
            <person name="Wilson R.K."/>
            <person name="Brenner S."/>
            <person name="Warren W.C."/>
        </authorList>
    </citation>
    <scope>NUCLEOTIDE SEQUENCE [LARGE SCALE GENOMIC DNA]</scope>
</reference>
<evidence type="ECO:0000313" key="2">
    <source>
        <dbReference type="Proteomes" id="UP000314986"/>
    </source>
</evidence>
<dbReference type="Proteomes" id="UP000314986">
    <property type="component" value="Unassembled WGS sequence"/>
</dbReference>
<reference evidence="2" key="1">
    <citation type="journal article" date="2006" name="Science">
        <title>Ancient noncoding elements conserved in the human genome.</title>
        <authorList>
            <person name="Venkatesh B."/>
            <person name="Kirkness E.F."/>
            <person name="Loh Y.H."/>
            <person name="Halpern A.L."/>
            <person name="Lee A.P."/>
            <person name="Johnson J."/>
            <person name="Dandona N."/>
            <person name="Viswanathan L.D."/>
            <person name="Tay A."/>
            <person name="Venter J.C."/>
            <person name="Strausberg R.L."/>
            <person name="Brenner S."/>
        </authorList>
    </citation>
    <scope>NUCLEOTIDE SEQUENCE [LARGE SCALE GENOMIC DNA]</scope>
</reference>
<reference evidence="1" key="5">
    <citation type="submission" date="2025-09" db="UniProtKB">
        <authorList>
            <consortium name="Ensembl"/>
        </authorList>
    </citation>
    <scope>IDENTIFICATION</scope>
</reference>
<dbReference type="InterPro" id="IPR042411">
    <property type="entry name" value="WDR27"/>
</dbReference>
<protein>
    <submittedName>
        <fullName evidence="1">Uncharacterized protein</fullName>
    </submittedName>
</protein>
<dbReference type="InParanoid" id="A0A4W3GU72"/>
<dbReference type="PANTHER" id="PTHR44525">
    <property type="entry name" value="WD REPEAT-CONTAINING PROTEIN 27"/>
    <property type="match status" value="1"/>
</dbReference>